<sequence length="42" mass="4786">MHTLKLGLNPSEDPVSKFPGFRLVNISNFISVGVFLLKRNWL</sequence>
<gene>
    <name evidence="1" type="ORF">DSAG12_04035</name>
</gene>
<reference evidence="1 2" key="1">
    <citation type="journal article" date="2020" name="Nature">
        <title>Isolation of an archaeon at the prokaryote-eukaryote interface.</title>
        <authorList>
            <person name="Imachi H."/>
            <person name="Nobu M.K."/>
            <person name="Nakahara N."/>
            <person name="Morono Y."/>
            <person name="Ogawara M."/>
            <person name="Takaki Y."/>
            <person name="Takano Y."/>
            <person name="Uematsu K."/>
            <person name="Ikuta T."/>
            <person name="Ito M."/>
            <person name="Matsui Y."/>
            <person name="Miyazaki M."/>
            <person name="Murata K."/>
            <person name="Saito Y."/>
            <person name="Sakai S."/>
            <person name="Song C."/>
            <person name="Tasumi E."/>
            <person name="Yamanaka Y."/>
            <person name="Yamaguchi T."/>
            <person name="Kamagata Y."/>
            <person name="Tamaki H."/>
            <person name="Takai K."/>
        </authorList>
    </citation>
    <scope>NUCLEOTIDE SEQUENCE [LARGE SCALE GENOMIC DNA]</scope>
    <source>
        <strain evidence="1 2">MK-D1</strain>
    </source>
</reference>
<protein>
    <submittedName>
        <fullName evidence="1">Uncharacterized protein</fullName>
    </submittedName>
</protein>
<reference evidence="1 2" key="2">
    <citation type="journal article" date="2024" name="Int. J. Syst. Evol. Microbiol.">
        <title>Promethearchaeum syntrophicum gen. nov., sp. nov., an anaerobic, obligately syntrophic archaeon, the first isolate of the lineage 'Asgard' archaea, and proposal of the new archaeal phylum Promethearchaeota phyl. nov. and kingdom Promethearchaeati regn. nov.</title>
        <authorList>
            <person name="Imachi H."/>
            <person name="Nobu M.K."/>
            <person name="Kato S."/>
            <person name="Takaki Y."/>
            <person name="Miyazaki M."/>
            <person name="Miyata M."/>
            <person name="Ogawara M."/>
            <person name="Saito Y."/>
            <person name="Sakai S."/>
            <person name="Tahara Y.O."/>
            <person name="Takano Y."/>
            <person name="Tasumi E."/>
            <person name="Uematsu K."/>
            <person name="Yoshimura T."/>
            <person name="Itoh T."/>
            <person name="Ohkuma M."/>
            <person name="Takai K."/>
        </authorList>
    </citation>
    <scope>NUCLEOTIDE SEQUENCE [LARGE SCALE GENOMIC DNA]</scope>
    <source>
        <strain evidence="1 2">MK-D1</strain>
    </source>
</reference>
<accession>A0AC61ZTW5</accession>
<evidence type="ECO:0000313" key="1">
    <source>
        <dbReference type="EMBL" id="XDF89248.1"/>
    </source>
</evidence>
<keyword evidence="2" id="KW-1185">Reference proteome</keyword>
<organism evidence="1 2">
    <name type="scientific">Promethearchaeum syntrophicum</name>
    <dbReference type="NCBI Taxonomy" id="2594042"/>
    <lineage>
        <taxon>Archaea</taxon>
        <taxon>Promethearchaeati</taxon>
        <taxon>Promethearchaeota</taxon>
        <taxon>Promethearchaeia</taxon>
        <taxon>Promethearchaeales</taxon>
        <taxon>Promethearchaeaceae</taxon>
        <taxon>Promethearchaeum</taxon>
    </lineage>
</organism>
<proteinExistence type="predicted"/>
<dbReference type="EMBL" id="CP042905">
    <property type="protein sequence ID" value="XDF89248.1"/>
    <property type="molecule type" value="Genomic_DNA"/>
</dbReference>
<evidence type="ECO:0000313" key="2">
    <source>
        <dbReference type="Proteomes" id="UP000321408"/>
    </source>
</evidence>
<name>A0AC61ZTW5_9ARCH</name>
<dbReference type="Proteomes" id="UP000321408">
    <property type="component" value="Chromosome"/>
</dbReference>